<reference evidence="1" key="1">
    <citation type="submission" date="2019-08" db="EMBL/GenBank/DDBJ databases">
        <authorList>
            <person name="Kucharzyk K."/>
            <person name="Murdoch R.W."/>
            <person name="Higgins S."/>
            <person name="Loffler F."/>
        </authorList>
    </citation>
    <scope>NUCLEOTIDE SEQUENCE</scope>
</reference>
<name>A0A645IR01_9ZZZZ</name>
<dbReference type="AlphaFoldDB" id="A0A645IR01"/>
<gene>
    <name evidence="1" type="ORF">SDC9_200986</name>
</gene>
<accession>A0A645IR01</accession>
<evidence type="ECO:0000313" key="1">
    <source>
        <dbReference type="EMBL" id="MPN53322.1"/>
    </source>
</evidence>
<dbReference type="EMBL" id="VSSQ01120330">
    <property type="protein sequence ID" value="MPN53322.1"/>
    <property type="molecule type" value="Genomic_DNA"/>
</dbReference>
<organism evidence="1">
    <name type="scientific">bioreactor metagenome</name>
    <dbReference type="NCBI Taxonomy" id="1076179"/>
    <lineage>
        <taxon>unclassified sequences</taxon>
        <taxon>metagenomes</taxon>
        <taxon>ecological metagenomes</taxon>
    </lineage>
</organism>
<comment type="caution">
    <text evidence="1">The sequence shown here is derived from an EMBL/GenBank/DDBJ whole genome shotgun (WGS) entry which is preliminary data.</text>
</comment>
<sequence length="70" mass="7961">MRFRQRVAIDSHLFKECPPCIVEMVGYLLDHSLRENGIILPFSDIHSPALYKLGSQVLAQQLVLILVLSK</sequence>
<protein>
    <submittedName>
        <fullName evidence="1">Uncharacterized protein</fullName>
    </submittedName>
</protein>
<proteinExistence type="predicted"/>